<accession>X6NVY0</accession>
<feature type="non-terminal residue" evidence="4">
    <location>
        <position position="1"/>
    </location>
</feature>
<feature type="compositionally biased region" description="Polar residues" evidence="2">
    <location>
        <begin position="28"/>
        <end position="61"/>
    </location>
</feature>
<sequence>NGTEGVGSEDDEGDNNANKVTYVPVKRPSTQIVRTPPTSSLDDAHTQKQTLPNSPRVSSITPKRPPPPPSHAGSRTVINPPSERDSNKGNANINGSSSSGTHAFNSSKRYSGHSGGLPPPIKANKVGALPPLPDTIKTHNSPSSPLPPLSKATSLNISQGNGLLEPSSDLNDENNEEKCKPTSAVKAAVNGFDFEIKKKMSMADLHQPDYHLNSHQIKSVPKGTPKLGKLPVLAPKPQKFKEQDDKISDVTFVERTVQVTYDKDEGVFRGLPKEWEELLNKQFGVSPKHIPGVKLSQYSAKIPKVLIILKDKLVEANGYQQMGIFRLAPDVRDNNAIKSSIDSGKFEMDAQHADVNVYANLIKVWFRDLPDPLLNCVAPERVEMASKESDVIKIVSDFPEPHKSIFLWLCDMCVECAVYENVNKMGPKV</sequence>
<dbReference type="PANTHER" id="PTHR23177">
    <property type="entry name" value="MKIAA1688 PROTEIN"/>
    <property type="match status" value="1"/>
</dbReference>
<protein>
    <submittedName>
        <fullName evidence="4">RhoGAP domain-containing protein</fullName>
    </submittedName>
</protein>
<dbReference type="Pfam" id="PF00620">
    <property type="entry name" value="RhoGAP"/>
    <property type="match status" value="1"/>
</dbReference>
<evidence type="ECO:0000313" key="4">
    <source>
        <dbReference type="EMBL" id="ETO29417.1"/>
    </source>
</evidence>
<dbReference type="InterPro" id="IPR000198">
    <property type="entry name" value="RhoGAP_dom"/>
</dbReference>
<dbReference type="GO" id="GO:0007165">
    <property type="term" value="P:signal transduction"/>
    <property type="evidence" value="ECO:0007669"/>
    <property type="project" value="InterPro"/>
</dbReference>
<dbReference type="OrthoDB" id="79452at2759"/>
<dbReference type="Gene3D" id="1.10.555.10">
    <property type="entry name" value="Rho GTPase activation protein"/>
    <property type="match status" value="1"/>
</dbReference>
<feature type="compositionally biased region" description="Polar residues" evidence="2">
    <location>
        <begin position="151"/>
        <end position="161"/>
    </location>
</feature>
<evidence type="ECO:0000313" key="5">
    <source>
        <dbReference type="Proteomes" id="UP000023152"/>
    </source>
</evidence>
<evidence type="ECO:0000256" key="1">
    <source>
        <dbReference type="ARBA" id="ARBA00022468"/>
    </source>
</evidence>
<gene>
    <name evidence="4" type="ORF">RFI_07703</name>
</gene>
<dbReference type="PANTHER" id="PTHR23177:SF35">
    <property type="entry name" value="RHO GTPASE-ACTIVATING PROTEIN GACA"/>
    <property type="match status" value="1"/>
</dbReference>
<dbReference type="Gene3D" id="3.90.810.10">
    <property type="entry name" value="CRIB domain"/>
    <property type="match status" value="1"/>
</dbReference>
<keyword evidence="1" id="KW-0343">GTPase activation</keyword>
<dbReference type="SUPFAM" id="SSF48350">
    <property type="entry name" value="GTPase activation domain, GAP"/>
    <property type="match status" value="1"/>
</dbReference>
<dbReference type="CDD" id="cd00159">
    <property type="entry name" value="RhoGAP"/>
    <property type="match status" value="1"/>
</dbReference>
<dbReference type="EMBL" id="ASPP01006073">
    <property type="protein sequence ID" value="ETO29417.1"/>
    <property type="molecule type" value="Genomic_DNA"/>
</dbReference>
<comment type="caution">
    <text evidence="4">The sequence shown here is derived from an EMBL/GenBank/DDBJ whole genome shotgun (WGS) entry which is preliminary data.</text>
</comment>
<name>X6NVY0_RETFI</name>
<dbReference type="InterPro" id="IPR036936">
    <property type="entry name" value="CRIB_dom_sf"/>
</dbReference>
<dbReference type="AlphaFoldDB" id="X6NVY0"/>
<dbReference type="InterPro" id="IPR044785">
    <property type="entry name" value="RopGAP1-5"/>
</dbReference>
<evidence type="ECO:0000256" key="2">
    <source>
        <dbReference type="SAM" id="MobiDB-lite"/>
    </source>
</evidence>
<reference evidence="4 5" key="1">
    <citation type="journal article" date="2013" name="Curr. Biol.">
        <title>The Genome of the Foraminiferan Reticulomyxa filosa.</title>
        <authorList>
            <person name="Glockner G."/>
            <person name="Hulsmann N."/>
            <person name="Schleicher M."/>
            <person name="Noegel A.A."/>
            <person name="Eichinger L."/>
            <person name="Gallinger C."/>
            <person name="Pawlowski J."/>
            <person name="Sierra R."/>
            <person name="Euteneuer U."/>
            <person name="Pillet L."/>
            <person name="Moustafa A."/>
            <person name="Platzer M."/>
            <person name="Groth M."/>
            <person name="Szafranski K."/>
            <person name="Schliwa M."/>
        </authorList>
    </citation>
    <scope>NUCLEOTIDE SEQUENCE [LARGE SCALE GENOMIC DNA]</scope>
</reference>
<organism evidence="4 5">
    <name type="scientific">Reticulomyxa filosa</name>
    <dbReference type="NCBI Taxonomy" id="46433"/>
    <lineage>
        <taxon>Eukaryota</taxon>
        <taxon>Sar</taxon>
        <taxon>Rhizaria</taxon>
        <taxon>Retaria</taxon>
        <taxon>Foraminifera</taxon>
        <taxon>Monothalamids</taxon>
        <taxon>Reticulomyxidae</taxon>
        <taxon>Reticulomyxa</taxon>
    </lineage>
</organism>
<proteinExistence type="predicted"/>
<feature type="domain" description="Rho-GAP" evidence="3">
    <location>
        <begin position="293"/>
        <end position="429"/>
    </location>
</feature>
<dbReference type="GO" id="GO:0005096">
    <property type="term" value="F:GTPase activator activity"/>
    <property type="evidence" value="ECO:0007669"/>
    <property type="project" value="UniProtKB-KW"/>
</dbReference>
<evidence type="ECO:0000259" key="3">
    <source>
        <dbReference type="PROSITE" id="PS50238"/>
    </source>
</evidence>
<dbReference type="PROSITE" id="PS50238">
    <property type="entry name" value="RHOGAP"/>
    <property type="match status" value="1"/>
</dbReference>
<keyword evidence="5" id="KW-1185">Reference proteome</keyword>
<feature type="compositionally biased region" description="Low complexity" evidence="2">
    <location>
        <begin position="88"/>
        <end position="100"/>
    </location>
</feature>
<feature type="region of interest" description="Disordered" evidence="2">
    <location>
        <begin position="1"/>
        <end position="179"/>
    </location>
</feature>
<dbReference type="InterPro" id="IPR008936">
    <property type="entry name" value="Rho_GTPase_activation_prot"/>
</dbReference>
<dbReference type="Proteomes" id="UP000023152">
    <property type="component" value="Unassembled WGS sequence"/>
</dbReference>